<evidence type="ECO:0000313" key="1">
    <source>
        <dbReference type="EMBL" id="NFF87258.1"/>
    </source>
</evidence>
<organism evidence="1 4">
    <name type="scientific">Clostridium botulinum</name>
    <dbReference type="NCBI Taxonomy" id="1491"/>
    <lineage>
        <taxon>Bacteria</taxon>
        <taxon>Bacillati</taxon>
        <taxon>Bacillota</taxon>
        <taxon>Clostridia</taxon>
        <taxon>Eubacteriales</taxon>
        <taxon>Clostridiaceae</taxon>
        <taxon>Clostridium</taxon>
    </lineage>
</organism>
<evidence type="ECO:0000313" key="3">
    <source>
        <dbReference type="Proteomes" id="UP000473681"/>
    </source>
</evidence>
<gene>
    <name evidence="1" type="ORF">FC774_05125</name>
    <name evidence="2" type="ORF">FDB51_15725</name>
</gene>
<reference evidence="3 4" key="1">
    <citation type="submission" date="2019-04" db="EMBL/GenBank/DDBJ databases">
        <title>Genome sequencing of Clostridium botulinum Groups I-IV and Clostridium butyricum.</title>
        <authorList>
            <person name="Brunt J."/>
            <person name="Van Vliet A.H.M."/>
            <person name="Stringer S.C."/>
            <person name="Carter A.T."/>
            <person name="Peck M.W."/>
        </authorList>
    </citation>
    <scope>NUCLEOTIDE SEQUENCE [LARGE SCALE GENOMIC DNA]</scope>
    <source>
        <strain evidence="1 4">1605</strain>
        <strain evidence="2 3">CB-K-33E</strain>
    </source>
</reference>
<dbReference type="EMBL" id="SWVK01000024">
    <property type="protein sequence ID" value="NFN36527.1"/>
    <property type="molecule type" value="Genomic_DNA"/>
</dbReference>
<dbReference type="AlphaFoldDB" id="A0A0L9Y6C4"/>
<accession>A0A0L9Y6C4</accession>
<comment type="caution">
    <text evidence="1">The sequence shown here is derived from an EMBL/GenBank/DDBJ whole genome shotgun (WGS) entry which is preliminary data.</text>
</comment>
<sequence>MIIPVDKEKVLQEFNEKYVKERFNEEYSNIYEKFNNNKESIKKELINNFDNICKIAASLQNKSLKGKIQYIYISYLRTNLMQNSGIYRIDMYDDKWFLDKEECSGNLDLSFIYEPLFEHSNELLEKRKEYGRTITEMDIEKIKISEGNKYNDIAIDILESIVCDFLNCELYKEMKKSEEIMIFVGEYRDEVKIIYENSPSKED</sequence>
<name>A0A0L9Y6C4_CLOBO</name>
<evidence type="ECO:0000313" key="2">
    <source>
        <dbReference type="EMBL" id="NFN36527.1"/>
    </source>
</evidence>
<protein>
    <submittedName>
        <fullName evidence="1">Uncharacterized protein</fullName>
    </submittedName>
</protein>
<dbReference type="OrthoDB" id="2064333at2"/>
<dbReference type="EMBL" id="SWOV01000009">
    <property type="protein sequence ID" value="NFF87258.1"/>
    <property type="molecule type" value="Genomic_DNA"/>
</dbReference>
<dbReference type="RefSeq" id="WP_017826524.1">
    <property type="nucleotide sequence ID" value="NZ_LFPA01000159.1"/>
</dbReference>
<evidence type="ECO:0000313" key="4">
    <source>
        <dbReference type="Proteomes" id="UP000476820"/>
    </source>
</evidence>
<dbReference type="Proteomes" id="UP000473681">
    <property type="component" value="Unassembled WGS sequence"/>
</dbReference>
<proteinExistence type="predicted"/>
<dbReference type="Proteomes" id="UP000476820">
    <property type="component" value="Unassembled WGS sequence"/>
</dbReference>